<dbReference type="AlphaFoldDB" id="A0A6J5A903"/>
<reference evidence="2 3" key="1">
    <citation type="submission" date="2020-04" db="EMBL/GenBank/DDBJ databases">
        <authorList>
            <person name="De Canck E."/>
        </authorList>
    </citation>
    <scope>NUCLEOTIDE SEQUENCE [LARGE SCALE GENOMIC DNA]</scope>
    <source>
        <strain evidence="2 3">LMG 26845</strain>
    </source>
</reference>
<organism evidence="2 3">
    <name type="scientific">Achromobacter insuavis</name>
    <dbReference type="NCBI Taxonomy" id="1287735"/>
    <lineage>
        <taxon>Bacteria</taxon>
        <taxon>Pseudomonadati</taxon>
        <taxon>Pseudomonadota</taxon>
        <taxon>Betaproteobacteria</taxon>
        <taxon>Burkholderiales</taxon>
        <taxon>Alcaligenaceae</taxon>
        <taxon>Achromobacter</taxon>
    </lineage>
</organism>
<evidence type="ECO:0000313" key="2">
    <source>
        <dbReference type="EMBL" id="CAB3659005.1"/>
    </source>
</evidence>
<evidence type="ECO:0000313" key="3">
    <source>
        <dbReference type="Proteomes" id="UP000507979"/>
    </source>
</evidence>
<protein>
    <submittedName>
        <fullName evidence="2">Uncharacterized protein</fullName>
    </submittedName>
</protein>
<evidence type="ECO:0000256" key="1">
    <source>
        <dbReference type="SAM" id="SignalP"/>
    </source>
</evidence>
<feature type="chain" id="PRO_5026804113" evidence="1">
    <location>
        <begin position="27"/>
        <end position="241"/>
    </location>
</feature>
<proteinExistence type="predicted"/>
<keyword evidence="3" id="KW-1185">Reference proteome</keyword>
<name>A0A6J5A903_9BURK</name>
<accession>A0A6J5A903</accession>
<keyword evidence="1" id="KW-0732">Signal</keyword>
<dbReference type="Proteomes" id="UP000507979">
    <property type="component" value="Unassembled WGS sequence"/>
</dbReference>
<dbReference type="GeneID" id="92899035"/>
<dbReference type="EMBL" id="CADIJR010000029">
    <property type="protein sequence ID" value="CAB3659005.1"/>
    <property type="molecule type" value="Genomic_DNA"/>
</dbReference>
<feature type="signal peptide" evidence="1">
    <location>
        <begin position="1"/>
        <end position="26"/>
    </location>
</feature>
<gene>
    <name evidence="2" type="ORF">LMG26845_03173</name>
</gene>
<sequence length="241" mass="26309">MFHSSYKATVLALVILFPWPGGMVHAAAPVPTEFPAAGDLQPPANMPVDARKRWEERKLRQIRPKARSAKPIVFSDLASVPVLQRSFKPLKARVEQLAQAHNSLPARLRSSWIHPADVSKGPLSRCALQCQTPAGVEVDAKLTGLVRAYECPDVDAVILSETLLSKGGMVNLLSAEQVNATMSAGGHPRGVVATRLVRPEDGQEMTMVRWRSGEKMMTLRVAGTQAPSLDFVRKVMESMPD</sequence>
<dbReference type="RefSeq" id="WP_156350530.1">
    <property type="nucleotide sequence ID" value="NZ_CADIJR010000029.1"/>
</dbReference>